<comment type="caution">
    <text evidence="1">The sequence shown here is derived from an EMBL/GenBank/DDBJ whole genome shotgun (WGS) entry which is preliminary data.</text>
</comment>
<reference evidence="1" key="1">
    <citation type="submission" date="2019-10" db="EMBL/GenBank/DDBJ databases">
        <title>Draft genome sequece of Microseira wollei NIES-4236.</title>
        <authorList>
            <person name="Yamaguchi H."/>
            <person name="Suzuki S."/>
            <person name="Kawachi M."/>
        </authorList>
    </citation>
    <scope>NUCLEOTIDE SEQUENCE</scope>
    <source>
        <strain evidence="1">NIES-4236</strain>
    </source>
</reference>
<dbReference type="AlphaFoldDB" id="A0AAV3WEM1"/>
<gene>
    <name evidence="1" type="ORF">MiSe_04990</name>
</gene>
<name>A0AAV3WEM1_9CYAN</name>
<dbReference type="EMBL" id="BLAY01000004">
    <property type="protein sequence ID" value="GET35754.1"/>
    <property type="molecule type" value="Genomic_DNA"/>
</dbReference>
<organism evidence="1 2">
    <name type="scientific">Microseira wollei NIES-4236</name>
    <dbReference type="NCBI Taxonomy" id="2530354"/>
    <lineage>
        <taxon>Bacteria</taxon>
        <taxon>Bacillati</taxon>
        <taxon>Cyanobacteriota</taxon>
        <taxon>Cyanophyceae</taxon>
        <taxon>Oscillatoriophycideae</taxon>
        <taxon>Aerosakkonematales</taxon>
        <taxon>Aerosakkonemataceae</taxon>
        <taxon>Microseira</taxon>
    </lineage>
</organism>
<sequence>MNSRRIACRRRWRKLRNFIELKKFFILDSGLTRKFPVSRKNRWFGGERYASLPLRERRSKPGFWQRPCVTPEIHSQRLAKLLHPSDKVEFSRCNPVMGWRSMASTRSQWQVLLIAKRIRHSTAGMEKPNRVTARKPRQ</sequence>
<evidence type="ECO:0000313" key="1">
    <source>
        <dbReference type="EMBL" id="GET35754.1"/>
    </source>
</evidence>
<dbReference type="Proteomes" id="UP001050975">
    <property type="component" value="Unassembled WGS sequence"/>
</dbReference>
<accession>A0AAV3WEM1</accession>
<protein>
    <recommendedName>
        <fullName evidence="3">Transposase</fullName>
    </recommendedName>
</protein>
<evidence type="ECO:0000313" key="2">
    <source>
        <dbReference type="Proteomes" id="UP001050975"/>
    </source>
</evidence>
<evidence type="ECO:0008006" key="3">
    <source>
        <dbReference type="Google" id="ProtNLM"/>
    </source>
</evidence>
<keyword evidence="2" id="KW-1185">Reference proteome</keyword>
<proteinExistence type="predicted"/>